<dbReference type="AlphaFoldDB" id="Q0G2X2"/>
<accession>Q0G2X2</accession>
<evidence type="ECO:0000313" key="1">
    <source>
        <dbReference type="EMBL" id="EAU42059.1"/>
    </source>
</evidence>
<dbReference type="EMBL" id="AATP01000002">
    <property type="protein sequence ID" value="EAU42059.1"/>
    <property type="molecule type" value="Genomic_DNA"/>
</dbReference>
<protein>
    <submittedName>
        <fullName evidence="1">Uncharacterized protein</fullName>
    </submittedName>
</protein>
<reference evidence="1 2" key="1">
    <citation type="journal article" date="2010" name="J. Bacteriol.">
        <title>Genome sequence of Fulvimarina pelagi HTCC2506T, a Mn(II)-oxidizing alphaproteobacterium possessing an aerobic anoxygenic photosynthetic gene cluster and Xanthorhodopsin.</title>
        <authorList>
            <person name="Kang I."/>
            <person name="Oh H.M."/>
            <person name="Lim S.I."/>
            <person name="Ferriera S."/>
            <person name="Giovannoni S.J."/>
            <person name="Cho J.C."/>
        </authorList>
    </citation>
    <scope>NUCLEOTIDE SEQUENCE [LARGE SCALE GENOMIC DNA]</scope>
    <source>
        <strain evidence="1 2">HTCC2506</strain>
    </source>
</reference>
<proteinExistence type="predicted"/>
<name>Q0G2X2_9HYPH</name>
<keyword evidence="2" id="KW-1185">Reference proteome</keyword>
<comment type="caution">
    <text evidence="1">The sequence shown here is derived from an EMBL/GenBank/DDBJ whole genome shotgun (WGS) entry which is preliminary data.</text>
</comment>
<evidence type="ECO:0000313" key="2">
    <source>
        <dbReference type="Proteomes" id="UP000004310"/>
    </source>
</evidence>
<organism evidence="1 2">
    <name type="scientific">Fulvimarina pelagi HTCC2506</name>
    <dbReference type="NCBI Taxonomy" id="314231"/>
    <lineage>
        <taxon>Bacteria</taxon>
        <taxon>Pseudomonadati</taxon>
        <taxon>Pseudomonadota</taxon>
        <taxon>Alphaproteobacteria</taxon>
        <taxon>Hyphomicrobiales</taxon>
        <taxon>Aurantimonadaceae</taxon>
        <taxon>Fulvimarina</taxon>
    </lineage>
</organism>
<gene>
    <name evidence="1" type="ORF">FP2506_16539</name>
</gene>
<dbReference type="Proteomes" id="UP000004310">
    <property type="component" value="Unassembled WGS sequence"/>
</dbReference>
<sequence>MAITSTTSSMAGFTIRMKIFAMITAR</sequence>
<dbReference type="HOGENOM" id="CLU_3416791_0_0_5"/>